<dbReference type="Gene3D" id="3.40.50.300">
    <property type="entry name" value="P-loop containing nucleotide triphosphate hydrolases"/>
    <property type="match status" value="1"/>
</dbReference>
<dbReference type="Proteomes" id="UP001174936">
    <property type="component" value="Unassembled WGS sequence"/>
</dbReference>
<reference evidence="1" key="1">
    <citation type="submission" date="2023-06" db="EMBL/GenBank/DDBJ databases">
        <title>Genome-scale phylogeny and comparative genomics of the fungal order Sordariales.</title>
        <authorList>
            <consortium name="Lawrence Berkeley National Laboratory"/>
            <person name="Hensen N."/>
            <person name="Bonometti L."/>
            <person name="Westerberg I."/>
            <person name="Brannstrom I.O."/>
            <person name="Guillou S."/>
            <person name="Cros-Aarteil S."/>
            <person name="Calhoun S."/>
            <person name="Haridas S."/>
            <person name="Kuo A."/>
            <person name="Mondo S."/>
            <person name="Pangilinan J."/>
            <person name="Riley R."/>
            <person name="Labutti K."/>
            <person name="Andreopoulos B."/>
            <person name="Lipzen A."/>
            <person name="Chen C."/>
            <person name="Yanf M."/>
            <person name="Daum C."/>
            <person name="Ng V."/>
            <person name="Clum A."/>
            <person name="Steindorff A."/>
            <person name="Ohm R."/>
            <person name="Martin F."/>
            <person name="Silar P."/>
            <person name="Natvig D."/>
            <person name="Lalanne C."/>
            <person name="Gautier V."/>
            <person name="Ament-Velasquez S.L."/>
            <person name="Kruys A."/>
            <person name="Hutchinson M.I."/>
            <person name="Powell A.J."/>
            <person name="Barry K."/>
            <person name="Miller A.N."/>
            <person name="Grigoriev I.V."/>
            <person name="Debuchy R."/>
            <person name="Gladieux P."/>
            <person name="Thoren M.H."/>
            <person name="Johannesson H."/>
        </authorList>
    </citation>
    <scope>NUCLEOTIDE SEQUENCE</scope>
    <source>
        <strain evidence="1">SMH2532-1</strain>
    </source>
</reference>
<dbReference type="AlphaFoldDB" id="A0AA40CXF0"/>
<comment type="caution">
    <text evidence="1">The sequence shown here is derived from an EMBL/GenBank/DDBJ whole genome shotgun (WGS) entry which is preliminary data.</text>
</comment>
<name>A0AA40CXF0_9PEZI</name>
<protein>
    <submittedName>
        <fullName evidence="1">ATP/GTP-binding protein</fullName>
    </submittedName>
</protein>
<proteinExistence type="predicted"/>
<organism evidence="1 2">
    <name type="scientific">Cercophora newfieldiana</name>
    <dbReference type="NCBI Taxonomy" id="92897"/>
    <lineage>
        <taxon>Eukaryota</taxon>
        <taxon>Fungi</taxon>
        <taxon>Dikarya</taxon>
        <taxon>Ascomycota</taxon>
        <taxon>Pezizomycotina</taxon>
        <taxon>Sordariomycetes</taxon>
        <taxon>Sordariomycetidae</taxon>
        <taxon>Sordariales</taxon>
        <taxon>Lasiosphaeriaceae</taxon>
        <taxon>Cercophora</taxon>
    </lineage>
</organism>
<evidence type="ECO:0000313" key="2">
    <source>
        <dbReference type="Proteomes" id="UP001174936"/>
    </source>
</evidence>
<dbReference type="EMBL" id="JAULSV010000002">
    <property type="protein sequence ID" value="KAK0652699.1"/>
    <property type="molecule type" value="Genomic_DNA"/>
</dbReference>
<dbReference type="SUPFAM" id="SSF52540">
    <property type="entry name" value="P-loop containing nucleoside triphosphate hydrolases"/>
    <property type="match status" value="1"/>
</dbReference>
<accession>A0AA40CXF0</accession>
<keyword evidence="2" id="KW-1185">Reference proteome</keyword>
<dbReference type="InterPro" id="IPR027417">
    <property type="entry name" value="P-loop_NTPase"/>
</dbReference>
<gene>
    <name evidence="1" type="ORF">B0T16DRAFT_406662</name>
</gene>
<evidence type="ECO:0000313" key="1">
    <source>
        <dbReference type="EMBL" id="KAK0652699.1"/>
    </source>
</evidence>
<sequence length="191" mass="21468">MDVLDQLQLPLSRTADDPRPVVVMTCGIAGSGKSTLAKAIAEKHPTFVRLSGDNILHAKHGLYGKDYPPEMYHKYLDEAATELENTLMELLSAGEKDIVIDRSLYAKEDRDSFKRLVEEKGARWILVFFRPANKDVIWKRLQHRRRVGTDADSALEITPEILDGYWRGFENPQGEGEVVVDVMDTLEGNGG</sequence>
<dbReference type="Pfam" id="PF13671">
    <property type="entry name" value="AAA_33"/>
    <property type="match status" value="1"/>
</dbReference>